<dbReference type="RefSeq" id="WP_201431647.1">
    <property type="nucleotide sequence ID" value="NZ_JAEQBW010000005.1"/>
</dbReference>
<sequence>MHLKNIFVTVIVFLVSFSAYAQEETGNNDEPLKIDHAEPLFIDLIRDLGARKGEKEWNLGLGMFDRLNYDKYEALVEYEWAPKDRLGLEIEVPVSIYTSNGLEGNIRRRPSNRVESIKTAFQWTFLVSEKMNTSMAIGGINEFVFTALDSISTNSIFEGDVINPFLISATNWRNGWHTLIYTGPKWFVPFNNELESEFEYEINSNVHYMIPNTRNFIGVEFNKVVDGQNFEMVIRPQMRLSLSDKLLMGIVGGIPVNRDRERLSTFIRLIYEPGHKHE</sequence>
<evidence type="ECO:0000313" key="2">
    <source>
        <dbReference type="EMBL" id="MBK6265975.1"/>
    </source>
</evidence>
<comment type="caution">
    <text evidence="2">The sequence shown here is derived from an EMBL/GenBank/DDBJ whole genome shotgun (WGS) entry which is preliminary data.</text>
</comment>
<proteinExistence type="predicted"/>
<evidence type="ECO:0000313" key="3">
    <source>
        <dbReference type="Proteomes" id="UP000611723"/>
    </source>
</evidence>
<gene>
    <name evidence="2" type="ORF">JKA74_13110</name>
</gene>
<dbReference type="InterPro" id="IPR048131">
    <property type="entry name" value="HAEPLYID-like"/>
</dbReference>
<feature type="signal peptide" evidence="1">
    <location>
        <begin position="1"/>
        <end position="21"/>
    </location>
</feature>
<name>A0A935C9C8_9BACT</name>
<keyword evidence="1" id="KW-0732">Signal</keyword>
<feature type="chain" id="PRO_5037275575" evidence="1">
    <location>
        <begin position="22"/>
        <end position="278"/>
    </location>
</feature>
<evidence type="ECO:0000256" key="1">
    <source>
        <dbReference type="SAM" id="SignalP"/>
    </source>
</evidence>
<dbReference type="EMBL" id="JAEQBW010000005">
    <property type="protein sequence ID" value="MBK6265975.1"/>
    <property type="molecule type" value="Genomic_DNA"/>
</dbReference>
<accession>A0A935C9C8</accession>
<organism evidence="2 3">
    <name type="scientific">Marivirga aurantiaca</name>
    <dbReference type="NCBI Taxonomy" id="2802615"/>
    <lineage>
        <taxon>Bacteria</taxon>
        <taxon>Pseudomonadati</taxon>
        <taxon>Bacteroidota</taxon>
        <taxon>Cytophagia</taxon>
        <taxon>Cytophagales</taxon>
        <taxon>Marivirgaceae</taxon>
        <taxon>Marivirga</taxon>
    </lineage>
</organism>
<reference evidence="2" key="1">
    <citation type="submission" date="2021-01" db="EMBL/GenBank/DDBJ databases">
        <title>Marivirga aurantiaca sp. nov., isolated from intertidal surface sediments.</title>
        <authorList>
            <person name="Zhang M."/>
        </authorList>
    </citation>
    <scope>NUCLEOTIDE SEQUENCE</scope>
    <source>
        <strain evidence="2">S37H4</strain>
    </source>
</reference>
<dbReference type="NCBIfam" id="NF041634">
    <property type="entry name" value="HAEPLYID"/>
    <property type="match status" value="1"/>
</dbReference>
<dbReference type="Proteomes" id="UP000611723">
    <property type="component" value="Unassembled WGS sequence"/>
</dbReference>
<protein>
    <submittedName>
        <fullName evidence="2">Phosphoribosylformylglycinamidine synthase</fullName>
    </submittedName>
</protein>
<keyword evidence="3" id="KW-1185">Reference proteome</keyword>
<dbReference type="AlphaFoldDB" id="A0A935C9C8"/>